<sequence length="171" mass="19939">MGFVKRKCSNAGKITVDQLEERRREFLADIIAEVLMNDIPKHMVLNWDQTALQYIPTGNWTMHEKGAKTTPIVHSDDKRQITGVFAVTLTGEYLCPQLIFKGTTPRCHPKVESPEGWDIWHSQNHWSPEETMKRYVTNIINPFLNEKRKELQLSDTHPALAIFDCFQYFMF</sequence>
<accession>A0A1X7UBP5</accession>
<protein>
    <recommendedName>
        <fullName evidence="2">DDE-1 domain-containing protein</fullName>
    </recommendedName>
</protein>
<proteinExistence type="predicted"/>
<reference evidence="1" key="1">
    <citation type="submission" date="2017-05" db="UniProtKB">
        <authorList>
            <consortium name="EnsemblMetazoa"/>
        </authorList>
    </citation>
    <scope>IDENTIFICATION</scope>
</reference>
<dbReference type="InParanoid" id="A0A1X7UBP5"/>
<dbReference type="AlphaFoldDB" id="A0A1X7UBP5"/>
<evidence type="ECO:0008006" key="2">
    <source>
        <dbReference type="Google" id="ProtNLM"/>
    </source>
</evidence>
<name>A0A1X7UBP5_AMPQE</name>
<evidence type="ECO:0000313" key="1">
    <source>
        <dbReference type="EnsemblMetazoa" id="Aqu2.1.25363_001"/>
    </source>
</evidence>
<dbReference type="EnsemblMetazoa" id="Aqu2.1.25363_001">
    <property type="protein sequence ID" value="Aqu2.1.25363_001"/>
    <property type="gene ID" value="Aqu2.1.25363"/>
</dbReference>
<organism evidence="1">
    <name type="scientific">Amphimedon queenslandica</name>
    <name type="common">Sponge</name>
    <dbReference type="NCBI Taxonomy" id="400682"/>
    <lineage>
        <taxon>Eukaryota</taxon>
        <taxon>Metazoa</taxon>
        <taxon>Porifera</taxon>
        <taxon>Demospongiae</taxon>
        <taxon>Heteroscleromorpha</taxon>
        <taxon>Haplosclerida</taxon>
        <taxon>Niphatidae</taxon>
        <taxon>Amphimedon</taxon>
    </lineage>
</organism>